<evidence type="ECO:0000256" key="2">
    <source>
        <dbReference type="ARBA" id="ARBA00022763"/>
    </source>
</evidence>
<keyword evidence="5 7" id="KW-0233">DNA recombination</keyword>
<keyword evidence="2 7" id="KW-0227">DNA damage</keyword>
<comment type="similarity">
    <text evidence="7">Belongs to the RecR family.</text>
</comment>
<dbReference type="PROSITE" id="PS50880">
    <property type="entry name" value="TOPRIM"/>
    <property type="match status" value="1"/>
</dbReference>
<evidence type="ECO:0000256" key="3">
    <source>
        <dbReference type="ARBA" id="ARBA00022771"/>
    </source>
</evidence>
<dbReference type="PROSITE" id="PS01300">
    <property type="entry name" value="RECR"/>
    <property type="match status" value="1"/>
</dbReference>
<keyword evidence="6 7" id="KW-0234">DNA repair</keyword>
<dbReference type="GO" id="GO:0006281">
    <property type="term" value="P:DNA repair"/>
    <property type="evidence" value="ECO:0007669"/>
    <property type="project" value="UniProtKB-UniRule"/>
</dbReference>
<dbReference type="Pfam" id="PF21176">
    <property type="entry name" value="RecR_HhH"/>
    <property type="match status" value="1"/>
</dbReference>
<dbReference type="STRING" id="1069081.SAMN05660197_1162"/>
<keyword evidence="1 7" id="KW-0479">Metal-binding</keyword>
<dbReference type="Pfam" id="PF02132">
    <property type="entry name" value="RecR_ZnF"/>
    <property type="match status" value="1"/>
</dbReference>
<dbReference type="Pfam" id="PF13662">
    <property type="entry name" value="Toprim_4"/>
    <property type="match status" value="1"/>
</dbReference>
<keyword evidence="10" id="KW-1185">Reference proteome</keyword>
<dbReference type="InterPro" id="IPR000093">
    <property type="entry name" value="DNA_Rcmb_RecR"/>
</dbReference>
<evidence type="ECO:0000256" key="7">
    <source>
        <dbReference type="HAMAP-Rule" id="MF_00017"/>
    </source>
</evidence>
<gene>
    <name evidence="7" type="primary">recR</name>
    <name evidence="9" type="ORF">SAMN05660197_1162</name>
</gene>
<dbReference type="RefSeq" id="WP_084275588.1">
    <property type="nucleotide sequence ID" value="NZ_AP026671.1"/>
</dbReference>
<accession>A0A1W1WT27</accession>
<evidence type="ECO:0000313" key="10">
    <source>
        <dbReference type="Proteomes" id="UP000192602"/>
    </source>
</evidence>
<dbReference type="EMBL" id="FWWZ01000001">
    <property type="protein sequence ID" value="SMC09355.1"/>
    <property type="molecule type" value="Genomic_DNA"/>
</dbReference>
<dbReference type="AlphaFoldDB" id="A0A1W1WT27"/>
<dbReference type="PANTHER" id="PTHR30446">
    <property type="entry name" value="RECOMBINATION PROTEIN RECR"/>
    <property type="match status" value="1"/>
</dbReference>
<dbReference type="Proteomes" id="UP000192602">
    <property type="component" value="Unassembled WGS sequence"/>
</dbReference>
<dbReference type="SUPFAM" id="SSF111304">
    <property type="entry name" value="Recombination protein RecR"/>
    <property type="match status" value="1"/>
</dbReference>
<dbReference type="CDD" id="cd01025">
    <property type="entry name" value="TOPRIM_recR"/>
    <property type="match status" value="1"/>
</dbReference>
<evidence type="ECO:0000259" key="8">
    <source>
        <dbReference type="PROSITE" id="PS50880"/>
    </source>
</evidence>
<reference evidence="10" key="1">
    <citation type="submission" date="2017-04" db="EMBL/GenBank/DDBJ databases">
        <authorList>
            <person name="Varghese N."/>
            <person name="Submissions S."/>
        </authorList>
    </citation>
    <scope>NUCLEOTIDE SEQUENCE [LARGE SCALE GENOMIC DNA]</scope>
    <source>
        <strain evidence="10">DSM 16512</strain>
    </source>
</reference>
<dbReference type="HAMAP" id="MF_00017">
    <property type="entry name" value="RecR"/>
    <property type="match status" value="1"/>
</dbReference>
<name>A0A1W1WT27_9BACT</name>
<comment type="function">
    <text evidence="7">May play a role in DNA repair. It seems to be involved in an RecBC-independent recombinational process of DNA repair. It may act with RecF and RecO.</text>
</comment>
<dbReference type="NCBIfam" id="TIGR00615">
    <property type="entry name" value="recR"/>
    <property type="match status" value="1"/>
</dbReference>
<dbReference type="InterPro" id="IPR015967">
    <property type="entry name" value="Rcmb_RecR_Znf"/>
</dbReference>
<dbReference type="Gene3D" id="3.40.1360.10">
    <property type="match status" value="1"/>
</dbReference>
<dbReference type="InterPro" id="IPR023627">
    <property type="entry name" value="Rcmb_RecR"/>
</dbReference>
<keyword evidence="4 7" id="KW-0862">Zinc</keyword>
<protein>
    <recommendedName>
        <fullName evidence="7">Recombination protein RecR</fullName>
    </recommendedName>
</protein>
<dbReference type="GO" id="GO:0006310">
    <property type="term" value="P:DNA recombination"/>
    <property type="evidence" value="ECO:0007669"/>
    <property type="project" value="UniProtKB-UniRule"/>
</dbReference>
<dbReference type="InterPro" id="IPR034137">
    <property type="entry name" value="TOPRIM_RecR"/>
</dbReference>
<dbReference type="GO" id="GO:0008270">
    <property type="term" value="F:zinc ion binding"/>
    <property type="evidence" value="ECO:0007669"/>
    <property type="project" value="UniProtKB-KW"/>
</dbReference>
<evidence type="ECO:0000256" key="6">
    <source>
        <dbReference type="ARBA" id="ARBA00023204"/>
    </source>
</evidence>
<organism evidence="9 10">
    <name type="scientific">Nitratiruptor tergarcus DSM 16512</name>
    <dbReference type="NCBI Taxonomy" id="1069081"/>
    <lineage>
        <taxon>Bacteria</taxon>
        <taxon>Pseudomonadati</taxon>
        <taxon>Campylobacterota</taxon>
        <taxon>Epsilonproteobacteria</taxon>
        <taxon>Nautiliales</taxon>
        <taxon>Nitratiruptoraceae</taxon>
        <taxon>Nitratiruptor</taxon>
    </lineage>
</organism>
<evidence type="ECO:0000313" key="9">
    <source>
        <dbReference type="EMBL" id="SMC09355.1"/>
    </source>
</evidence>
<evidence type="ECO:0000256" key="1">
    <source>
        <dbReference type="ARBA" id="ARBA00022723"/>
    </source>
</evidence>
<feature type="zinc finger region" description="C4-type" evidence="7">
    <location>
        <begin position="58"/>
        <end position="73"/>
    </location>
</feature>
<dbReference type="Gene3D" id="1.10.8.420">
    <property type="entry name" value="RecR Domain 1"/>
    <property type="match status" value="1"/>
</dbReference>
<dbReference type="InterPro" id="IPR006171">
    <property type="entry name" value="TOPRIM_dom"/>
</dbReference>
<evidence type="ECO:0000256" key="4">
    <source>
        <dbReference type="ARBA" id="ARBA00022833"/>
    </source>
</evidence>
<feature type="domain" description="Toprim" evidence="8">
    <location>
        <begin position="81"/>
        <end position="167"/>
    </location>
</feature>
<sequence>MKRGIKKFYKLVAALETLPSIGKKSATKLAFHLVLQNPMDAMKLAHAIEDAVSSIHKCSQCGGISEDELCYICSDDLRDQQTLCIVESAKDIYIIEESGEYNGLYFVFEGLNQTNLDKLKNLVTIKKIQEIIFAFTPSIQNDALILYIEDQLQEYAIKFTKIAQGVPTGVNLENVDTLSLSKAIAERVEI</sequence>
<proteinExistence type="inferred from homology"/>
<keyword evidence="3 7" id="KW-0863">Zinc-finger</keyword>
<evidence type="ECO:0000256" key="5">
    <source>
        <dbReference type="ARBA" id="ARBA00023172"/>
    </source>
</evidence>
<dbReference type="OrthoDB" id="9802672at2"/>
<dbReference type="GO" id="GO:0003677">
    <property type="term" value="F:DNA binding"/>
    <property type="evidence" value="ECO:0007669"/>
    <property type="project" value="UniProtKB-UniRule"/>
</dbReference>
<dbReference type="PANTHER" id="PTHR30446:SF0">
    <property type="entry name" value="RECOMBINATION PROTEIN RECR"/>
    <property type="match status" value="1"/>
</dbReference>